<feature type="compositionally biased region" description="Basic residues" evidence="1">
    <location>
        <begin position="78"/>
        <end position="88"/>
    </location>
</feature>
<dbReference type="AlphaFoldDB" id="A0A5C5FU13"/>
<dbReference type="EMBL" id="SOZI01000104">
    <property type="protein sequence ID" value="TNY19211.1"/>
    <property type="molecule type" value="Genomic_DNA"/>
</dbReference>
<feature type="region of interest" description="Disordered" evidence="1">
    <location>
        <begin position="76"/>
        <end position="120"/>
    </location>
</feature>
<evidence type="ECO:0000313" key="2">
    <source>
        <dbReference type="EMBL" id="TNY19211.1"/>
    </source>
</evidence>
<gene>
    <name evidence="2" type="ORF">DMC30DRAFT_15733</name>
</gene>
<evidence type="ECO:0000313" key="3">
    <source>
        <dbReference type="Proteomes" id="UP000311382"/>
    </source>
</evidence>
<keyword evidence="3" id="KW-1185">Reference proteome</keyword>
<comment type="caution">
    <text evidence="2">The sequence shown here is derived from an EMBL/GenBank/DDBJ whole genome shotgun (WGS) entry which is preliminary data.</text>
</comment>
<proteinExistence type="predicted"/>
<reference evidence="2 3" key="1">
    <citation type="submission" date="2019-03" db="EMBL/GenBank/DDBJ databases">
        <title>Rhodosporidium diobovatum UCD-FST 08-225 genome sequencing, assembly, and annotation.</title>
        <authorList>
            <person name="Fakankun I.U."/>
            <person name="Fristensky B."/>
            <person name="Levin D.B."/>
        </authorList>
    </citation>
    <scope>NUCLEOTIDE SEQUENCE [LARGE SCALE GENOMIC DNA]</scope>
    <source>
        <strain evidence="2 3">UCD-FST 08-225</strain>
    </source>
</reference>
<accession>A0A5C5FU13</accession>
<organism evidence="2 3">
    <name type="scientific">Rhodotorula diobovata</name>
    <dbReference type="NCBI Taxonomy" id="5288"/>
    <lineage>
        <taxon>Eukaryota</taxon>
        <taxon>Fungi</taxon>
        <taxon>Dikarya</taxon>
        <taxon>Basidiomycota</taxon>
        <taxon>Pucciniomycotina</taxon>
        <taxon>Microbotryomycetes</taxon>
        <taxon>Sporidiobolales</taxon>
        <taxon>Sporidiobolaceae</taxon>
        <taxon>Rhodotorula</taxon>
    </lineage>
</organism>
<feature type="region of interest" description="Disordered" evidence="1">
    <location>
        <begin position="136"/>
        <end position="186"/>
    </location>
</feature>
<sequence length="207" mass="22605">MLLRSDGRVRCRARGLASNDRRVPQRQVLLLLGIPARPGVAARPDCLRYRERGEGREGERVVSEGGSAVRAWALLAPRHGRRGSRRQPSRCSRSEAVSRGRAAMRKRAGGRAVGRGGERAVEARRRVVEGRKAAAVELPVGDEDGRRERETALPGGAGESSDGRPSSRPGLRARREKVREDTSAVDWKVSAVPCERMVRGKGAHPDL</sequence>
<evidence type="ECO:0000256" key="1">
    <source>
        <dbReference type="SAM" id="MobiDB-lite"/>
    </source>
</evidence>
<protein>
    <submittedName>
        <fullName evidence="2">Uncharacterized protein</fullName>
    </submittedName>
</protein>
<name>A0A5C5FU13_9BASI</name>
<dbReference type="Proteomes" id="UP000311382">
    <property type="component" value="Unassembled WGS sequence"/>
</dbReference>